<organism evidence="2 3">
    <name type="scientific">Epichloe festucae (strain Fl1)</name>
    <dbReference type="NCBI Taxonomy" id="877507"/>
    <lineage>
        <taxon>Eukaryota</taxon>
        <taxon>Fungi</taxon>
        <taxon>Dikarya</taxon>
        <taxon>Ascomycota</taxon>
        <taxon>Pezizomycotina</taxon>
        <taxon>Sordariomycetes</taxon>
        <taxon>Hypocreomycetidae</taxon>
        <taxon>Hypocreales</taxon>
        <taxon>Clavicipitaceae</taxon>
        <taxon>Epichloe</taxon>
    </lineage>
</organism>
<proteinExistence type="predicted"/>
<dbReference type="EMBL" id="CP031385">
    <property type="protein sequence ID" value="QPG94081.1"/>
    <property type="molecule type" value="Genomic_DNA"/>
</dbReference>
<dbReference type="Proteomes" id="UP000594364">
    <property type="component" value="Chromosome 1"/>
</dbReference>
<reference evidence="2 3" key="1">
    <citation type="journal article" date="2018" name="PLoS Genet.">
        <title>Repeat elements organise 3D genome structure and mediate transcription in the filamentous fungus Epichloe festucae.</title>
        <authorList>
            <person name="Winter D.J."/>
            <person name="Ganley A.R.D."/>
            <person name="Young C.A."/>
            <person name="Liachko I."/>
            <person name="Schardl C.L."/>
            <person name="Dupont P.Y."/>
            <person name="Berry D."/>
            <person name="Ram A."/>
            <person name="Scott B."/>
            <person name="Cox M.P."/>
        </authorList>
    </citation>
    <scope>NUCLEOTIDE SEQUENCE [LARGE SCALE GENOMIC DNA]</scope>
    <source>
        <strain evidence="2 3">Fl1</strain>
    </source>
</reference>
<name>A0A7S9PS73_EPIFF</name>
<evidence type="ECO:0000313" key="3">
    <source>
        <dbReference type="Proteomes" id="UP000594364"/>
    </source>
</evidence>
<evidence type="ECO:0000313" key="2">
    <source>
        <dbReference type="EMBL" id="QPG94081.1"/>
    </source>
</evidence>
<dbReference type="AlphaFoldDB" id="A0A7S9PS73"/>
<gene>
    <name evidence="2" type="ORF">C2857_004527</name>
</gene>
<dbReference type="OrthoDB" id="3439027at2759"/>
<keyword evidence="3" id="KW-1185">Reference proteome</keyword>
<evidence type="ECO:0000256" key="1">
    <source>
        <dbReference type="SAM" id="MobiDB-lite"/>
    </source>
</evidence>
<accession>A0A7S9PS73</accession>
<protein>
    <submittedName>
        <fullName evidence="2">Uncharacterized protein</fullName>
    </submittedName>
</protein>
<feature type="region of interest" description="Disordered" evidence="1">
    <location>
        <begin position="177"/>
        <end position="220"/>
    </location>
</feature>
<sequence length="279" mass="31024">MSVRGTKHLLELVRGSLRLSTTQNTSPKVVMPSEIWSRRDSFPPTQIRLTRCNKNEPRPLLEDIDENPLTYFLTPSDMDNDVEDSGADDMLLDAGIEDVNQPREIVRSVSPSTLDGLSKLRAKAVSPDFDSDAITTDEEDDEDYIRFSPPTASFLTPFRRLSAETFKLRSKSPPFGRATNGFLTPAASFPAPSSPPRGRPRQALTRSYSAGSKLPPRARRLWREPSPDVWSISEETEEDLTKEASVLAKAAAFAKNSQGLQVAAAKPKKKVRFLLPPRE</sequence>